<accession>A0A7M1T1F9</accession>
<dbReference type="KEGG" id="civ:IMZ16_09060"/>
<feature type="signal peptide" evidence="1">
    <location>
        <begin position="1"/>
        <end position="18"/>
    </location>
</feature>
<evidence type="ECO:0000313" key="3">
    <source>
        <dbReference type="Proteomes" id="UP000593605"/>
    </source>
</evidence>
<evidence type="ECO:0000256" key="1">
    <source>
        <dbReference type="SAM" id="SignalP"/>
    </source>
</evidence>
<dbReference type="AlphaFoldDB" id="A0A7M1T1F9"/>
<dbReference type="Proteomes" id="UP000593605">
    <property type="component" value="Chromosome"/>
</dbReference>
<protein>
    <submittedName>
        <fullName evidence="2">Uncharacterized protein</fullName>
    </submittedName>
</protein>
<evidence type="ECO:0000313" key="2">
    <source>
        <dbReference type="EMBL" id="QOR73649.1"/>
    </source>
</evidence>
<sequence length="83" mass="8849">MKKFLFSLMLMISAVSFAQINEGNRFHNENTAVEAGQPFSETARPKGPGNPADPAPISDYIPVLVGVSLALAVYAAQRNTAKA</sequence>
<keyword evidence="1" id="KW-0732">Signal</keyword>
<proteinExistence type="predicted"/>
<name>A0A7M1T1F9_9FLAO</name>
<gene>
    <name evidence="2" type="ORF">IMZ16_09060</name>
</gene>
<reference evidence="2 3" key="1">
    <citation type="submission" date="2020-10" db="EMBL/GenBank/DDBJ databases">
        <title>Complete genome of Cruoricapor ignavus strain M1214 isolated from the blood culture of a febrile patient.</title>
        <authorList>
            <person name="Guglielmino C.J.D."/>
        </authorList>
    </citation>
    <scope>NUCLEOTIDE SEQUENCE [LARGE SCALE GENOMIC DNA]</scope>
    <source>
        <strain evidence="2 3">M1214</strain>
    </source>
</reference>
<dbReference type="EMBL" id="CP063145">
    <property type="protein sequence ID" value="QOR73649.1"/>
    <property type="molecule type" value="Genomic_DNA"/>
</dbReference>
<dbReference type="RefSeq" id="WP_193439766.1">
    <property type="nucleotide sequence ID" value="NZ_CP063145.1"/>
</dbReference>
<feature type="chain" id="PRO_5032663473" evidence="1">
    <location>
        <begin position="19"/>
        <end position="83"/>
    </location>
</feature>
<organism evidence="2 3">
    <name type="scientific">Cruoricaptor ignavus</name>
    <dbReference type="NCBI Taxonomy" id="1118202"/>
    <lineage>
        <taxon>Bacteria</taxon>
        <taxon>Pseudomonadati</taxon>
        <taxon>Bacteroidota</taxon>
        <taxon>Flavobacteriia</taxon>
        <taxon>Flavobacteriales</taxon>
        <taxon>Weeksellaceae</taxon>
        <taxon>Cruoricaptor</taxon>
    </lineage>
</organism>